<dbReference type="PROSITE" id="PS50011">
    <property type="entry name" value="PROTEIN_KINASE_DOM"/>
    <property type="match status" value="1"/>
</dbReference>
<evidence type="ECO:0000259" key="9">
    <source>
        <dbReference type="PROSITE" id="PS50011"/>
    </source>
</evidence>
<comment type="catalytic activity">
    <reaction evidence="7">
        <text>L-threonyl-[protein] + ATP = O-phospho-L-threonyl-[protein] + ADP + H(+)</text>
        <dbReference type="Rhea" id="RHEA:46608"/>
        <dbReference type="Rhea" id="RHEA-COMP:11060"/>
        <dbReference type="Rhea" id="RHEA-COMP:11605"/>
        <dbReference type="ChEBI" id="CHEBI:15378"/>
        <dbReference type="ChEBI" id="CHEBI:30013"/>
        <dbReference type="ChEBI" id="CHEBI:30616"/>
        <dbReference type="ChEBI" id="CHEBI:61977"/>
        <dbReference type="ChEBI" id="CHEBI:456216"/>
        <dbReference type="EC" id="2.7.11.1"/>
    </reaction>
</comment>
<dbReference type="GeneID" id="5012395"/>
<keyword evidence="3" id="KW-0808">Transferase</keyword>
<evidence type="ECO:0000256" key="8">
    <source>
        <dbReference type="ARBA" id="ARBA00048679"/>
    </source>
</evidence>
<dbReference type="GO" id="GO:0004674">
    <property type="term" value="F:protein serine/threonine kinase activity"/>
    <property type="evidence" value="ECO:0007669"/>
    <property type="project" value="UniProtKB-KW"/>
</dbReference>
<dbReference type="SUPFAM" id="SSF56112">
    <property type="entry name" value="Protein kinase-like (PK-like)"/>
    <property type="match status" value="1"/>
</dbReference>
<feature type="domain" description="Protein kinase" evidence="9">
    <location>
        <begin position="1"/>
        <end position="285"/>
    </location>
</feature>
<keyword evidence="6" id="KW-0067">ATP-binding</keyword>
<comment type="catalytic activity">
    <reaction evidence="8">
        <text>L-seryl-[protein] + ATP = O-phospho-L-seryl-[protein] + ADP + H(+)</text>
        <dbReference type="Rhea" id="RHEA:17989"/>
        <dbReference type="Rhea" id="RHEA-COMP:9863"/>
        <dbReference type="Rhea" id="RHEA-COMP:11604"/>
        <dbReference type="ChEBI" id="CHEBI:15378"/>
        <dbReference type="ChEBI" id="CHEBI:29999"/>
        <dbReference type="ChEBI" id="CHEBI:30616"/>
        <dbReference type="ChEBI" id="CHEBI:83421"/>
        <dbReference type="ChEBI" id="CHEBI:456216"/>
        <dbReference type="EC" id="2.7.11.1"/>
    </reaction>
</comment>
<evidence type="ECO:0000256" key="5">
    <source>
        <dbReference type="ARBA" id="ARBA00022777"/>
    </source>
</evidence>
<evidence type="ECO:0000256" key="7">
    <source>
        <dbReference type="ARBA" id="ARBA00047899"/>
    </source>
</evidence>
<dbReference type="InterPro" id="IPR011009">
    <property type="entry name" value="Kinase-like_dom_sf"/>
</dbReference>
<reference evidence="10 11" key="1">
    <citation type="journal article" date="2006" name="Nature">
        <title>Global trends of whole-genome duplications revealed by the ciliate Paramecium tetraurelia.</title>
        <authorList>
            <consortium name="Genoscope"/>
            <person name="Aury J.-M."/>
            <person name="Jaillon O."/>
            <person name="Duret L."/>
            <person name="Noel B."/>
            <person name="Jubin C."/>
            <person name="Porcel B.M."/>
            <person name="Segurens B."/>
            <person name="Daubin V."/>
            <person name="Anthouard V."/>
            <person name="Aiach N."/>
            <person name="Arnaiz O."/>
            <person name="Billaut A."/>
            <person name="Beisson J."/>
            <person name="Blanc I."/>
            <person name="Bouhouche K."/>
            <person name="Camara F."/>
            <person name="Duharcourt S."/>
            <person name="Guigo R."/>
            <person name="Gogendeau D."/>
            <person name="Katinka M."/>
            <person name="Keller A.-M."/>
            <person name="Kissmehl R."/>
            <person name="Klotz C."/>
            <person name="Koll F."/>
            <person name="Le Moue A."/>
            <person name="Lepere C."/>
            <person name="Malinsky S."/>
            <person name="Nowacki M."/>
            <person name="Nowak J.K."/>
            <person name="Plattner H."/>
            <person name="Poulain J."/>
            <person name="Ruiz F."/>
            <person name="Serrano V."/>
            <person name="Zagulski M."/>
            <person name="Dessen P."/>
            <person name="Betermier M."/>
            <person name="Weissenbach J."/>
            <person name="Scarpelli C."/>
            <person name="Schachter V."/>
            <person name="Sperling L."/>
            <person name="Meyer E."/>
            <person name="Cohen J."/>
            <person name="Wincker P."/>
        </authorList>
    </citation>
    <scope>NUCLEOTIDE SEQUENCE [LARGE SCALE GENOMIC DNA]</scope>
    <source>
        <strain evidence="10 11">Stock d4-2</strain>
    </source>
</reference>
<evidence type="ECO:0000256" key="4">
    <source>
        <dbReference type="ARBA" id="ARBA00022741"/>
    </source>
</evidence>
<dbReference type="Gene3D" id="1.10.510.10">
    <property type="entry name" value="Transferase(Phosphotransferase) domain 1"/>
    <property type="match status" value="1"/>
</dbReference>
<sequence>MQQNSIRKQNPSNGWVYVLRNRQSIDQNLDRFEGEMEGKNIRIQCDVLKQYTDQFMRCLDELIQFPQENIIHYQDFFMDPQTKHLYVIQEYVQQESYLNYQLKHQQPDDVQKLKICEDVAKGIYYLHLLSYRHRNINPENICFVNGQYKITNLNQVVHFIMKEKLDAVGDSSYWNQDLMLDRVYDQTIDIFAFACVVFEVYTSQRLFNRNHPDRTRIPQDKVQELSKLPNKLSQFIFKVIVEGKPELETYIDELQKDDLKNRKYEASSIGNKQQQTRNMKTNPIVNFEQKEVPKFNNLPPALTPFQTMNAQKRPSTVLHGIPQTTQQFIQPNKFPMAAKPPDTFSAPISAKIPDSFSVQLPPSQQQFQFQSTLKPIQQSSPFPMFPQQTSQDKQNQGTLKPFGTISNKFTNFPIPNNELSSMTQNFNQAIVQQSSQPFGQNVLPQIFDTSQSLHKKNNSLSKPFYQENTYIQKTDPDEDIFKCQIDTSKEEREKENQRQAKDISDISKLVRPEHQEKMVKEYLDLKKQNPNWTVCQILTEIIDKMVRNKL</sequence>
<keyword evidence="11" id="KW-1185">Reference proteome</keyword>
<dbReference type="EC" id="2.7.11.1" evidence="1"/>
<dbReference type="OrthoDB" id="312874at2759"/>
<dbReference type="AlphaFoldDB" id="A0BKZ6"/>
<proteinExistence type="predicted"/>
<dbReference type="SMART" id="SM00220">
    <property type="entry name" value="S_TKc"/>
    <property type="match status" value="1"/>
</dbReference>
<keyword evidence="5" id="KW-0418">Kinase</keyword>
<dbReference type="STRING" id="5888.A0BKZ6"/>
<dbReference type="RefSeq" id="XP_001426611.1">
    <property type="nucleotide sequence ID" value="XM_001426574.2"/>
</dbReference>
<name>A0BKZ6_PARTE</name>
<gene>
    <name evidence="10" type="ORF">GSPATT00029844001</name>
</gene>
<dbReference type="KEGG" id="ptm:GSPATT00029844001"/>
<evidence type="ECO:0000256" key="2">
    <source>
        <dbReference type="ARBA" id="ARBA00022527"/>
    </source>
</evidence>
<keyword evidence="4" id="KW-0547">Nucleotide-binding</keyword>
<evidence type="ECO:0000313" key="10">
    <source>
        <dbReference type="EMBL" id="CAK59213.1"/>
    </source>
</evidence>
<dbReference type="eggNOG" id="KOG0580">
    <property type="taxonomic scope" value="Eukaryota"/>
</dbReference>
<dbReference type="PANTHER" id="PTHR43671:SF98">
    <property type="entry name" value="SERINE_THREONINE-PROTEIN KINASE NEK11"/>
    <property type="match status" value="1"/>
</dbReference>
<dbReference type="OMA" id="IFKCQID"/>
<dbReference type="EMBL" id="CT868001">
    <property type="protein sequence ID" value="CAK59213.1"/>
    <property type="molecule type" value="Genomic_DNA"/>
</dbReference>
<dbReference type="GO" id="GO:0005524">
    <property type="term" value="F:ATP binding"/>
    <property type="evidence" value="ECO:0007669"/>
    <property type="project" value="UniProtKB-KW"/>
</dbReference>
<dbReference type="InterPro" id="IPR050660">
    <property type="entry name" value="NEK_Ser/Thr_kinase"/>
</dbReference>
<dbReference type="InterPro" id="IPR000719">
    <property type="entry name" value="Prot_kinase_dom"/>
</dbReference>
<dbReference type="Pfam" id="PF00069">
    <property type="entry name" value="Pkinase"/>
    <property type="match status" value="1"/>
</dbReference>
<dbReference type="Proteomes" id="UP000000600">
    <property type="component" value="Unassembled WGS sequence"/>
</dbReference>
<dbReference type="HOGENOM" id="CLU_495650_0_0_1"/>
<evidence type="ECO:0000256" key="3">
    <source>
        <dbReference type="ARBA" id="ARBA00022679"/>
    </source>
</evidence>
<protein>
    <recommendedName>
        <fullName evidence="1">non-specific serine/threonine protein kinase</fullName>
        <ecNumber evidence="1">2.7.11.1</ecNumber>
    </recommendedName>
</protein>
<evidence type="ECO:0000256" key="6">
    <source>
        <dbReference type="ARBA" id="ARBA00022840"/>
    </source>
</evidence>
<dbReference type="PANTHER" id="PTHR43671">
    <property type="entry name" value="SERINE/THREONINE-PROTEIN KINASE NEK"/>
    <property type="match status" value="1"/>
</dbReference>
<organism evidence="10 11">
    <name type="scientific">Paramecium tetraurelia</name>
    <dbReference type="NCBI Taxonomy" id="5888"/>
    <lineage>
        <taxon>Eukaryota</taxon>
        <taxon>Sar</taxon>
        <taxon>Alveolata</taxon>
        <taxon>Ciliophora</taxon>
        <taxon>Intramacronucleata</taxon>
        <taxon>Oligohymenophorea</taxon>
        <taxon>Peniculida</taxon>
        <taxon>Parameciidae</taxon>
        <taxon>Paramecium</taxon>
    </lineage>
</organism>
<evidence type="ECO:0000256" key="1">
    <source>
        <dbReference type="ARBA" id="ARBA00012513"/>
    </source>
</evidence>
<evidence type="ECO:0000313" key="11">
    <source>
        <dbReference type="Proteomes" id="UP000000600"/>
    </source>
</evidence>
<dbReference type="InParanoid" id="A0BKZ6"/>
<accession>A0BKZ6</accession>
<keyword evidence="2" id="KW-0723">Serine/threonine-protein kinase</keyword>